<dbReference type="PANTHER" id="PTHR31672">
    <property type="entry name" value="BNACNNG10540D PROTEIN"/>
    <property type="match status" value="1"/>
</dbReference>
<dbReference type="NCBIfam" id="TIGR01640">
    <property type="entry name" value="F_box_assoc_1"/>
    <property type="match status" value="1"/>
</dbReference>
<comment type="caution">
    <text evidence="3">The sequence shown here is derived from an EMBL/GenBank/DDBJ whole genome shotgun (WGS) entry which is preliminary data.</text>
</comment>
<reference evidence="3" key="2">
    <citation type="submission" date="2020-06" db="EMBL/GenBank/DDBJ databases">
        <title>Helianthus annuus Genome sequencing and assembly Release 2.</title>
        <authorList>
            <person name="Gouzy J."/>
            <person name="Langlade N."/>
            <person name="Munos S."/>
        </authorList>
    </citation>
    <scope>NUCLEOTIDE SEQUENCE</scope>
    <source>
        <tissue evidence="3">Leaves</tissue>
    </source>
</reference>
<dbReference type="InterPro" id="IPR050796">
    <property type="entry name" value="SCF_F-box_component"/>
</dbReference>
<dbReference type="Pfam" id="PF08268">
    <property type="entry name" value="FBA_3"/>
    <property type="match status" value="1"/>
</dbReference>
<accession>A0A9K3I0Q5</accession>
<protein>
    <submittedName>
        <fullName evidence="3">F-box domain-containing protein</fullName>
    </submittedName>
</protein>
<reference evidence="3" key="1">
    <citation type="journal article" date="2017" name="Nature">
        <title>The sunflower genome provides insights into oil metabolism, flowering and Asterid evolution.</title>
        <authorList>
            <person name="Badouin H."/>
            <person name="Gouzy J."/>
            <person name="Grassa C.J."/>
            <person name="Murat F."/>
            <person name="Staton S.E."/>
            <person name="Cottret L."/>
            <person name="Lelandais-Briere C."/>
            <person name="Owens G.L."/>
            <person name="Carrere S."/>
            <person name="Mayjonade B."/>
            <person name="Legrand L."/>
            <person name="Gill N."/>
            <person name="Kane N.C."/>
            <person name="Bowers J.E."/>
            <person name="Hubner S."/>
            <person name="Bellec A."/>
            <person name="Berard A."/>
            <person name="Berges H."/>
            <person name="Blanchet N."/>
            <person name="Boniface M.C."/>
            <person name="Brunel D."/>
            <person name="Catrice O."/>
            <person name="Chaidir N."/>
            <person name="Claudel C."/>
            <person name="Donnadieu C."/>
            <person name="Faraut T."/>
            <person name="Fievet G."/>
            <person name="Helmstetter N."/>
            <person name="King M."/>
            <person name="Knapp S.J."/>
            <person name="Lai Z."/>
            <person name="Le Paslier M.C."/>
            <person name="Lippi Y."/>
            <person name="Lorenzon L."/>
            <person name="Mandel J.R."/>
            <person name="Marage G."/>
            <person name="Marchand G."/>
            <person name="Marquand E."/>
            <person name="Bret-Mestries E."/>
            <person name="Morien E."/>
            <person name="Nambeesan S."/>
            <person name="Nguyen T."/>
            <person name="Pegot-Espagnet P."/>
            <person name="Pouilly N."/>
            <person name="Raftis F."/>
            <person name="Sallet E."/>
            <person name="Schiex T."/>
            <person name="Thomas J."/>
            <person name="Vandecasteele C."/>
            <person name="Vares D."/>
            <person name="Vear F."/>
            <person name="Vautrin S."/>
            <person name="Crespi M."/>
            <person name="Mangin B."/>
            <person name="Burke J.M."/>
            <person name="Salse J."/>
            <person name="Munos S."/>
            <person name="Vincourt P."/>
            <person name="Rieseberg L.H."/>
            <person name="Langlade N.B."/>
        </authorList>
    </citation>
    <scope>NUCLEOTIDE SEQUENCE</scope>
    <source>
        <tissue evidence="3">Leaves</tissue>
    </source>
</reference>
<dbReference type="EMBL" id="MNCJ02000325">
    <property type="protein sequence ID" value="KAF5788128.1"/>
    <property type="molecule type" value="Genomic_DNA"/>
</dbReference>
<dbReference type="Pfam" id="PF00646">
    <property type="entry name" value="F-box"/>
    <property type="match status" value="1"/>
</dbReference>
<dbReference type="PANTHER" id="PTHR31672:SF6">
    <property type="entry name" value="F-BOX DOMAIN-CONTAINING PROTEIN"/>
    <property type="match status" value="1"/>
</dbReference>
<proteinExistence type="predicted"/>
<dbReference type="InterPro" id="IPR001810">
    <property type="entry name" value="F-box_dom"/>
</dbReference>
<feature type="domain" description="F-box associated beta-propeller type 3" evidence="2">
    <location>
        <begin position="113"/>
        <end position="334"/>
    </location>
</feature>
<keyword evidence="4" id="KW-1185">Reference proteome</keyword>
<evidence type="ECO:0000259" key="2">
    <source>
        <dbReference type="Pfam" id="PF08268"/>
    </source>
</evidence>
<dbReference type="Gramene" id="mRNA:HanXRQr2_Chr10g0460561">
    <property type="protein sequence ID" value="CDS:HanXRQr2_Chr10g0460561.1"/>
    <property type="gene ID" value="HanXRQr2_Chr10g0460561"/>
</dbReference>
<dbReference type="InterPro" id="IPR036047">
    <property type="entry name" value="F-box-like_dom_sf"/>
</dbReference>
<dbReference type="AlphaFoldDB" id="A0A9K3I0Q5"/>
<dbReference type="InterPro" id="IPR013187">
    <property type="entry name" value="F-box-assoc_dom_typ3"/>
</dbReference>
<organism evidence="3 4">
    <name type="scientific">Helianthus annuus</name>
    <name type="common">Common sunflower</name>
    <dbReference type="NCBI Taxonomy" id="4232"/>
    <lineage>
        <taxon>Eukaryota</taxon>
        <taxon>Viridiplantae</taxon>
        <taxon>Streptophyta</taxon>
        <taxon>Embryophyta</taxon>
        <taxon>Tracheophyta</taxon>
        <taxon>Spermatophyta</taxon>
        <taxon>Magnoliopsida</taxon>
        <taxon>eudicotyledons</taxon>
        <taxon>Gunneridae</taxon>
        <taxon>Pentapetalae</taxon>
        <taxon>asterids</taxon>
        <taxon>campanulids</taxon>
        <taxon>Asterales</taxon>
        <taxon>Asteraceae</taxon>
        <taxon>Asteroideae</taxon>
        <taxon>Heliantheae alliance</taxon>
        <taxon>Heliantheae</taxon>
        <taxon>Helianthus</taxon>
    </lineage>
</organism>
<evidence type="ECO:0000259" key="1">
    <source>
        <dbReference type="Pfam" id="PF00646"/>
    </source>
</evidence>
<dbReference type="InterPro" id="IPR017451">
    <property type="entry name" value="F-box-assoc_interact_dom"/>
</dbReference>
<name>A0A9K3I0Q5_HELAN</name>
<sequence length="391" mass="45245">MSGINDYCDLMLEIFERLPPKSIIRFRSISKYWHSRLATPELIRNYRLRCSKNPPKLLIRSRCVISGGKYDYKDIYTLHSGDQFDQLPLHIPGNRYLSIPKVEFPCSLMTMLSRNRVSVVGSCNGILCLRDDDDDNISLWNLSIWRRVRVPSPPFISPLKSSMAVGFGFDPITDDYKIVAIDFEEHKTFVYSLKNEYWSEVPSPSYRLLYMSISKPYFFNEILHWVVVPQDPHPSRFILTFNVSSHVFGRILFPEHWIVRQLTTINGCLALVSSEDGDSWKIRVMGEYGKTESWSLLFELKRDAFHWSAAFQRITNGDLLACYKGTNGDLLVLYGGSKEVYNPQTRLLTKVFEYRPNGYKLEMDTYVESLELVDKESATTCGKTGWACYDC</sequence>
<evidence type="ECO:0000313" key="3">
    <source>
        <dbReference type="EMBL" id="KAF5788128.1"/>
    </source>
</evidence>
<gene>
    <name evidence="3" type="ORF">HanXRQr2_Chr10g0460561</name>
</gene>
<evidence type="ECO:0000313" key="4">
    <source>
        <dbReference type="Proteomes" id="UP000215914"/>
    </source>
</evidence>
<dbReference type="SUPFAM" id="SSF81383">
    <property type="entry name" value="F-box domain"/>
    <property type="match status" value="1"/>
</dbReference>
<feature type="domain" description="F-box" evidence="1">
    <location>
        <begin position="9"/>
        <end position="42"/>
    </location>
</feature>
<dbReference type="Proteomes" id="UP000215914">
    <property type="component" value="Unassembled WGS sequence"/>
</dbReference>